<accession>A0ABT8KJT9</accession>
<dbReference type="InterPro" id="IPR052928">
    <property type="entry name" value="Desiccation-related_membrane"/>
</dbReference>
<dbReference type="Pfam" id="PF12732">
    <property type="entry name" value="YtxH"/>
    <property type="match status" value="1"/>
</dbReference>
<keyword evidence="1" id="KW-0175">Coiled coil</keyword>
<reference evidence="2" key="1">
    <citation type="submission" date="2023-06" db="EMBL/GenBank/DDBJ databases">
        <title>Genomic of Parafulvivirga corallium.</title>
        <authorList>
            <person name="Wang G."/>
        </authorList>
    </citation>
    <scope>NUCLEOTIDE SEQUENCE</scope>
    <source>
        <strain evidence="2">BMA10</strain>
    </source>
</reference>
<dbReference type="InterPro" id="IPR024623">
    <property type="entry name" value="YtxH"/>
</dbReference>
<dbReference type="RefSeq" id="WP_346750735.1">
    <property type="nucleotide sequence ID" value="NZ_JAUJEA010000001.1"/>
</dbReference>
<name>A0ABT8KJT9_9BACT</name>
<comment type="caution">
    <text evidence="2">The sequence shown here is derived from an EMBL/GenBank/DDBJ whole genome shotgun (WGS) entry which is preliminary data.</text>
</comment>
<feature type="coiled-coil region" evidence="1">
    <location>
        <begin position="34"/>
        <end position="94"/>
    </location>
</feature>
<keyword evidence="3" id="KW-1185">Reference proteome</keyword>
<dbReference type="PANTHER" id="PTHR35792:SF2">
    <property type="entry name" value="GENERAL STRESS PROTEIN"/>
    <property type="match status" value="1"/>
</dbReference>
<dbReference type="EMBL" id="JAUJEA010000001">
    <property type="protein sequence ID" value="MDN5200713.1"/>
    <property type="molecule type" value="Genomic_DNA"/>
</dbReference>
<protein>
    <submittedName>
        <fullName evidence="2">YtxH domain-containing protein</fullName>
    </submittedName>
</protein>
<evidence type="ECO:0000313" key="3">
    <source>
        <dbReference type="Proteomes" id="UP001172082"/>
    </source>
</evidence>
<dbReference type="Proteomes" id="UP001172082">
    <property type="component" value="Unassembled WGS sequence"/>
</dbReference>
<evidence type="ECO:0000313" key="2">
    <source>
        <dbReference type="EMBL" id="MDN5200713.1"/>
    </source>
</evidence>
<evidence type="ECO:0000256" key="1">
    <source>
        <dbReference type="SAM" id="Coils"/>
    </source>
</evidence>
<organism evidence="2 3">
    <name type="scientific">Splendidivirga corallicola</name>
    <dbReference type="NCBI Taxonomy" id="3051826"/>
    <lineage>
        <taxon>Bacteria</taxon>
        <taxon>Pseudomonadati</taxon>
        <taxon>Bacteroidota</taxon>
        <taxon>Cytophagia</taxon>
        <taxon>Cytophagales</taxon>
        <taxon>Splendidivirgaceae</taxon>
        <taxon>Splendidivirga</taxon>
    </lineage>
</organism>
<sequence length="103" mass="11307">MSKSSNTLLAFLAGAATGALLGILYAPDKGSNTRDKLNYNLDKYRKRLEEFINDLIEGKNIPDSLAKTESQKVINDAKEKAEKLLGDVDELIGQIKGTEAHKE</sequence>
<proteinExistence type="predicted"/>
<dbReference type="PANTHER" id="PTHR35792">
    <property type="entry name" value="GENERAL STRESS PROTEIN"/>
    <property type="match status" value="1"/>
</dbReference>
<gene>
    <name evidence="2" type="ORF">QQ008_05060</name>
</gene>